<name>A0A0P1AYZ5_PLAHL</name>
<dbReference type="Proteomes" id="UP000054928">
    <property type="component" value="Unassembled WGS sequence"/>
</dbReference>
<dbReference type="InterPro" id="IPR009959">
    <property type="entry name" value="Cyclase_SnoaL-like"/>
</dbReference>
<dbReference type="Pfam" id="PF07366">
    <property type="entry name" value="SnoaL"/>
    <property type="match status" value="1"/>
</dbReference>
<dbReference type="OMA" id="EYIIQRE"/>
<protein>
    <submittedName>
        <fullName evidence="2">Polyketide cyclase SnoaL-like domain</fullName>
    </submittedName>
</protein>
<feature type="region of interest" description="Disordered" evidence="1">
    <location>
        <begin position="156"/>
        <end position="184"/>
    </location>
</feature>
<keyword evidence="3" id="KW-1185">Reference proteome</keyword>
<dbReference type="GeneID" id="36398518"/>
<dbReference type="SUPFAM" id="SSF54427">
    <property type="entry name" value="NTF2-like"/>
    <property type="match status" value="1"/>
</dbReference>
<dbReference type="RefSeq" id="XP_024583151.1">
    <property type="nucleotide sequence ID" value="XM_024717676.1"/>
</dbReference>
<evidence type="ECO:0000256" key="1">
    <source>
        <dbReference type="SAM" id="MobiDB-lite"/>
    </source>
</evidence>
<feature type="compositionally biased region" description="Basic and acidic residues" evidence="1">
    <location>
        <begin position="158"/>
        <end position="172"/>
    </location>
</feature>
<accession>A0A0P1AYZ5</accession>
<dbReference type="EMBL" id="CCYD01002349">
    <property type="protein sequence ID" value="CEG46782.1"/>
    <property type="molecule type" value="Genomic_DNA"/>
</dbReference>
<evidence type="ECO:0000313" key="2">
    <source>
        <dbReference type="EMBL" id="CEG46782.1"/>
    </source>
</evidence>
<dbReference type="OrthoDB" id="158677at2759"/>
<dbReference type="AlphaFoldDB" id="A0A0P1AYZ5"/>
<dbReference type="GO" id="GO:0030638">
    <property type="term" value="P:polyketide metabolic process"/>
    <property type="evidence" value="ECO:0007669"/>
    <property type="project" value="InterPro"/>
</dbReference>
<proteinExistence type="predicted"/>
<sequence>MSLQVASAGKDKAESSLNTSIALSDEVKENPFVLSSMCRTPSCEWNEWEDTFDIFSSISSSLQDVDVATDVEVDQYMLADVDNFFEPVTDSNILPNSPRLSVDLDFLCDQEQDLNVRQVAGIDTKIAQMQNTVACKLEPHSLATMTKLTAHRSRKRKTAELRNIRGKPERRDHSGKKTLRRERLNSSLQSAKEQMEMVYKRRYDILYTILEAWNTGGIEDIEEIADHVYEDDVTLISPGCSKSLHGVEAVMSHWSQLLDVFPDGIMEEYVIERDEGSNETLKATWRFSGTQICPILGVKPRHKKVCINGTSFFTFKGDRIWRMVLSWNLRETMLKLMGVFKDKVENVVRETSVGSICPTVQMPHPGVVRS</sequence>
<reference evidence="3" key="1">
    <citation type="submission" date="2014-09" db="EMBL/GenBank/DDBJ databases">
        <authorList>
            <person name="Sharma Rahul"/>
            <person name="Thines Marco"/>
        </authorList>
    </citation>
    <scope>NUCLEOTIDE SEQUENCE [LARGE SCALE GENOMIC DNA]</scope>
</reference>
<dbReference type="Gene3D" id="3.10.450.50">
    <property type="match status" value="1"/>
</dbReference>
<dbReference type="InterPro" id="IPR032710">
    <property type="entry name" value="NTF2-like_dom_sf"/>
</dbReference>
<evidence type="ECO:0000313" key="3">
    <source>
        <dbReference type="Proteomes" id="UP000054928"/>
    </source>
</evidence>
<organism evidence="2 3">
    <name type="scientific">Plasmopara halstedii</name>
    <name type="common">Downy mildew of sunflower</name>
    <dbReference type="NCBI Taxonomy" id="4781"/>
    <lineage>
        <taxon>Eukaryota</taxon>
        <taxon>Sar</taxon>
        <taxon>Stramenopiles</taxon>
        <taxon>Oomycota</taxon>
        <taxon>Peronosporomycetes</taxon>
        <taxon>Peronosporales</taxon>
        <taxon>Peronosporaceae</taxon>
        <taxon>Plasmopara</taxon>
    </lineage>
</organism>